<evidence type="ECO:0000313" key="2">
    <source>
        <dbReference type="EMBL" id="WNM64055.1"/>
    </source>
</evidence>
<feature type="coiled-coil region" evidence="1">
    <location>
        <begin position="40"/>
        <end position="67"/>
    </location>
</feature>
<evidence type="ECO:0000256" key="1">
    <source>
        <dbReference type="SAM" id="Coils"/>
    </source>
</evidence>
<sequence>MSNPHAFAEATNVPWECSGYSGDAQARCVTTLMELQQEKIDTLAKQLKAQEGIVNQLKEKVDRQEALALSQVQTSKQNSRYRPPYVFPYAYSYGSSYGYARFPLNGFYLHSPWGYSRYYGQGPGYWGYGPPAIGFGFRFGGGHRHHHR</sequence>
<dbReference type="Proteomes" id="UP001302494">
    <property type="component" value="Chromosome"/>
</dbReference>
<name>A0AA96GPL5_9BACT</name>
<protein>
    <submittedName>
        <fullName evidence="2">Uncharacterized protein</fullName>
    </submittedName>
</protein>
<proteinExistence type="predicted"/>
<dbReference type="EMBL" id="CP116968">
    <property type="protein sequence ID" value="WNM64055.1"/>
    <property type="molecule type" value="Genomic_DNA"/>
</dbReference>
<dbReference type="RefSeq" id="WP_312748956.1">
    <property type="nucleotide sequence ID" value="NZ_CP116968.1"/>
</dbReference>
<dbReference type="KEGG" id="nneo:PQG83_09955"/>
<keyword evidence="3" id="KW-1185">Reference proteome</keyword>
<organism evidence="2 3">
    <name type="scientific">Candidatus Nitrospira neomarina</name>
    <dbReference type="NCBI Taxonomy" id="3020899"/>
    <lineage>
        <taxon>Bacteria</taxon>
        <taxon>Pseudomonadati</taxon>
        <taxon>Nitrospirota</taxon>
        <taxon>Nitrospiria</taxon>
        <taxon>Nitrospirales</taxon>
        <taxon>Nitrospiraceae</taxon>
        <taxon>Nitrospira</taxon>
    </lineage>
</organism>
<reference evidence="2 3" key="1">
    <citation type="submission" date="2023-01" db="EMBL/GenBank/DDBJ databases">
        <title>Cultivation and genomic characterization of new, ubiquitous marine nitrite-oxidizing bacteria from the Nitrospirales.</title>
        <authorList>
            <person name="Mueller A.J."/>
            <person name="Daebeler A."/>
            <person name="Herbold C.W."/>
            <person name="Kirkegaard R.H."/>
            <person name="Daims H."/>
        </authorList>
    </citation>
    <scope>NUCLEOTIDE SEQUENCE [LARGE SCALE GENOMIC DNA]</scope>
    <source>
        <strain evidence="2 3">DK</strain>
    </source>
</reference>
<evidence type="ECO:0000313" key="3">
    <source>
        <dbReference type="Proteomes" id="UP001302494"/>
    </source>
</evidence>
<dbReference type="AlphaFoldDB" id="A0AA96GPL5"/>
<keyword evidence="1" id="KW-0175">Coiled coil</keyword>
<accession>A0AA96GPL5</accession>
<gene>
    <name evidence="2" type="ORF">PQG83_09955</name>
</gene>